<organism evidence="3 4">
    <name type="scientific">Youngiibacter multivorans</name>
    <dbReference type="NCBI Taxonomy" id="937251"/>
    <lineage>
        <taxon>Bacteria</taxon>
        <taxon>Bacillati</taxon>
        <taxon>Bacillota</taxon>
        <taxon>Clostridia</taxon>
        <taxon>Eubacteriales</taxon>
        <taxon>Clostridiaceae</taxon>
        <taxon>Youngiibacter</taxon>
    </lineage>
</organism>
<evidence type="ECO:0000313" key="3">
    <source>
        <dbReference type="EMBL" id="MBP1917912.1"/>
    </source>
</evidence>
<dbReference type="Proteomes" id="UP001519271">
    <property type="component" value="Unassembled WGS sequence"/>
</dbReference>
<keyword evidence="4" id="KW-1185">Reference proteome</keyword>
<keyword evidence="1" id="KW-0472">Membrane</keyword>
<evidence type="ECO:0000256" key="1">
    <source>
        <dbReference type="SAM" id="Phobius"/>
    </source>
</evidence>
<comment type="caution">
    <text evidence="3">The sequence shown here is derived from an EMBL/GenBank/DDBJ whole genome shotgun (WGS) entry which is preliminary data.</text>
</comment>
<dbReference type="RefSeq" id="WP_209458160.1">
    <property type="nucleotide sequence ID" value="NZ_JAGGKC010000002.1"/>
</dbReference>
<feature type="transmembrane region" description="Helical" evidence="1">
    <location>
        <begin position="130"/>
        <end position="148"/>
    </location>
</feature>
<dbReference type="InterPro" id="IPR009936">
    <property type="entry name" value="DUF1468"/>
</dbReference>
<keyword evidence="1" id="KW-1133">Transmembrane helix</keyword>
<sequence length="149" mass="16756">MEKKTRKLNIDIYLGAILILFSAYLYFESSKIKAESAKFPQIVIMLLLALSVIVLVLGIRKTKKPELTLKSDTLLNLEVIQTPVMVFVLIAAYIAAMNFAGFFIATALFVPVMMVYYGNKNIKAIIITDIALNLFVYLLFVKTLNVMLP</sequence>
<name>A0ABS4G085_9CLOT</name>
<dbReference type="EMBL" id="JAGGKC010000002">
    <property type="protein sequence ID" value="MBP1917912.1"/>
    <property type="molecule type" value="Genomic_DNA"/>
</dbReference>
<reference evidence="3 4" key="1">
    <citation type="submission" date="2021-03" db="EMBL/GenBank/DDBJ databases">
        <title>Genomic Encyclopedia of Type Strains, Phase IV (KMG-IV): sequencing the most valuable type-strain genomes for metagenomic binning, comparative biology and taxonomic classification.</title>
        <authorList>
            <person name="Goeker M."/>
        </authorList>
    </citation>
    <scope>NUCLEOTIDE SEQUENCE [LARGE SCALE GENOMIC DNA]</scope>
    <source>
        <strain evidence="3 4">DSM 6139</strain>
    </source>
</reference>
<gene>
    <name evidence="3" type="ORF">J2Z34_000383</name>
</gene>
<accession>A0ABS4G085</accession>
<feature type="transmembrane region" description="Helical" evidence="1">
    <location>
        <begin position="39"/>
        <end position="59"/>
    </location>
</feature>
<evidence type="ECO:0000259" key="2">
    <source>
        <dbReference type="Pfam" id="PF07331"/>
    </source>
</evidence>
<keyword evidence="1" id="KW-0812">Transmembrane</keyword>
<dbReference type="Pfam" id="PF07331">
    <property type="entry name" value="TctB"/>
    <property type="match status" value="1"/>
</dbReference>
<evidence type="ECO:0000313" key="4">
    <source>
        <dbReference type="Proteomes" id="UP001519271"/>
    </source>
</evidence>
<feature type="domain" description="DUF1468" evidence="2">
    <location>
        <begin position="14"/>
        <end position="149"/>
    </location>
</feature>
<proteinExistence type="predicted"/>
<protein>
    <submittedName>
        <fullName evidence="3">Membrane-associated HD superfamily phosphohydrolase</fullName>
    </submittedName>
</protein>
<feature type="transmembrane region" description="Helical" evidence="1">
    <location>
        <begin position="12"/>
        <end position="27"/>
    </location>
</feature>